<gene>
    <name evidence="2" type="ORF">DKM44_00950</name>
</gene>
<dbReference type="SUPFAM" id="SSF56349">
    <property type="entry name" value="DNA breaking-rejoining enzymes"/>
    <property type="match status" value="1"/>
</dbReference>
<reference evidence="2 3" key="1">
    <citation type="submission" date="2018-05" db="EMBL/GenBank/DDBJ databases">
        <title>Complete Genome Sequence of Deinococcus sp. strain 17bor-2.</title>
        <authorList>
            <person name="Srinivasan S."/>
        </authorList>
    </citation>
    <scope>NUCLEOTIDE SEQUENCE [LARGE SCALE GENOMIC DNA]</scope>
    <source>
        <strain evidence="2 3">17bor-2</strain>
    </source>
</reference>
<keyword evidence="1" id="KW-0233">DNA recombination</keyword>
<evidence type="ECO:0000313" key="2">
    <source>
        <dbReference type="EMBL" id="AWN21981.1"/>
    </source>
</evidence>
<dbReference type="GO" id="GO:0003677">
    <property type="term" value="F:DNA binding"/>
    <property type="evidence" value="ECO:0007669"/>
    <property type="project" value="InterPro"/>
</dbReference>
<dbReference type="GO" id="GO:0006310">
    <property type="term" value="P:DNA recombination"/>
    <property type="evidence" value="ECO:0007669"/>
    <property type="project" value="UniProtKB-KW"/>
</dbReference>
<organism evidence="2 3">
    <name type="scientific">Deinococcus irradiatisoli</name>
    <dbReference type="NCBI Taxonomy" id="2202254"/>
    <lineage>
        <taxon>Bacteria</taxon>
        <taxon>Thermotogati</taxon>
        <taxon>Deinococcota</taxon>
        <taxon>Deinococci</taxon>
        <taxon>Deinococcales</taxon>
        <taxon>Deinococcaceae</taxon>
        <taxon>Deinococcus</taxon>
    </lineage>
</organism>
<proteinExistence type="predicted"/>
<evidence type="ECO:0000256" key="1">
    <source>
        <dbReference type="ARBA" id="ARBA00023172"/>
    </source>
</evidence>
<dbReference type="InterPro" id="IPR011010">
    <property type="entry name" value="DNA_brk_join_enz"/>
</dbReference>
<dbReference type="Proteomes" id="UP000245368">
    <property type="component" value="Chromosome"/>
</dbReference>
<dbReference type="KEGG" id="dez:DKM44_00950"/>
<accession>A0A2Z3JES1</accession>
<keyword evidence="3" id="KW-1185">Reference proteome</keyword>
<evidence type="ECO:0008006" key="4">
    <source>
        <dbReference type="Google" id="ProtNLM"/>
    </source>
</evidence>
<dbReference type="InterPro" id="IPR013762">
    <property type="entry name" value="Integrase-like_cat_sf"/>
</dbReference>
<sequence>MALRQAVLWGVIPSNPASMARAPRTRPKEMTAWNQEETRRFLDHPGNHRIAPLFTLALVTGMRRGEILALA</sequence>
<dbReference type="Gene3D" id="1.10.443.10">
    <property type="entry name" value="Intergrase catalytic core"/>
    <property type="match status" value="1"/>
</dbReference>
<name>A0A2Z3JES1_9DEIO</name>
<dbReference type="GO" id="GO:0015074">
    <property type="term" value="P:DNA integration"/>
    <property type="evidence" value="ECO:0007669"/>
    <property type="project" value="InterPro"/>
</dbReference>
<dbReference type="AlphaFoldDB" id="A0A2Z3JES1"/>
<evidence type="ECO:0000313" key="3">
    <source>
        <dbReference type="Proteomes" id="UP000245368"/>
    </source>
</evidence>
<protein>
    <recommendedName>
        <fullName evidence="4">Tyr recombinase domain-containing protein</fullName>
    </recommendedName>
</protein>
<dbReference type="EMBL" id="CP029494">
    <property type="protein sequence ID" value="AWN21981.1"/>
    <property type="molecule type" value="Genomic_DNA"/>
</dbReference>